<keyword evidence="2" id="KW-0812">Transmembrane</keyword>
<feature type="compositionally biased region" description="Low complexity" evidence="1">
    <location>
        <begin position="192"/>
        <end position="213"/>
    </location>
</feature>
<feature type="transmembrane region" description="Helical" evidence="2">
    <location>
        <begin position="39"/>
        <end position="61"/>
    </location>
</feature>
<dbReference type="AlphaFoldDB" id="A0A933DRK7"/>
<keyword evidence="2" id="KW-0472">Membrane</keyword>
<accession>A0A933DRK7</accession>
<gene>
    <name evidence="3" type="ORF">HY474_02250</name>
</gene>
<organism evidence="3 4">
    <name type="scientific">Candidatus Sungiibacteriota bacterium</name>
    <dbReference type="NCBI Taxonomy" id="2750080"/>
    <lineage>
        <taxon>Bacteria</taxon>
        <taxon>Candidatus Sungiibacteriota</taxon>
    </lineage>
</organism>
<sequence>MKSQIPSTKSQTNSKHQASNSKRFGIWDLEFGVSGPERAGITLLLVILILSAILSISLGILDVVLGEFRISGEITDSFIALYAADQGIERILYDDRVQGNICSGGGNCSYGPVQTALSNGSCYVLRLIRTGADTTVTSTGEYRCANTLLSVKRAFETAYTYSTSTSPPLLDDNFGTGSSANDIPNWEEEGNDNNADAEARAAGSGDDSASPDGGRFAAIGGDEWICRSISAVGFRTLILTYYWRGDADAEDNETGGVEHRVGGDCESESGWTTAASHQLDSGDADASTWSSLQSVNLPASLNDASFFLRLRNAANSGNEDFRVDAVKITAIPN</sequence>
<evidence type="ECO:0000256" key="1">
    <source>
        <dbReference type="SAM" id="MobiDB-lite"/>
    </source>
</evidence>
<dbReference type="Proteomes" id="UP000704960">
    <property type="component" value="Unassembled WGS sequence"/>
</dbReference>
<evidence type="ECO:0000256" key="2">
    <source>
        <dbReference type="SAM" id="Phobius"/>
    </source>
</evidence>
<evidence type="ECO:0000313" key="3">
    <source>
        <dbReference type="EMBL" id="MBI4132431.1"/>
    </source>
</evidence>
<protein>
    <submittedName>
        <fullName evidence="3">Uncharacterized protein</fullName>
    </submittedName>
</protein>
<feature type="region of interest" description="Disordered" evidence="1">
    <location>
        <begin position="170"/>
        <end position="213"/>
    </location>
</feature>
<name>A0A933DRK7_9BACT</name>
<dbReference type="EMBL" id="JACQMJ010000008">
    <property type="protein sequence ID" value="MBI4132431.1"/>
    <property type="molecule type" value="Genomic_DNA"/>
</dbReference>
<reference evidence="3" key="1">
    <citation type="submission" date="2020-07" db="EMBL/GenBank/DDBJ databases">
        <title>Huge and variable diversity of episymbiotic CPR bacteria and DPANN archaea in groundwater ecosystems.</title>
        <authorList>
            <person name="He C.Y."/>
            <person name="Keren R."/>
            <person name="Whittaker M."/>
            <person name="Farag I.F."/>
            <person name="Doudna J."/>
            <person name="Cate J.H.D."/>
            <person name="Banfield J.F."/>
        </authorList>
    </citation>
    <scope>NUCLEOTIDE SEQUENCE</scope>
    <source>
        <strain evidence="3">NC_groundwater_1226_Ag_S-0.1um_59_124</strain>
    </source>
</reference>
<comment type="caution">
    <text evidence="3">The sequence shown here is derived from an EMBL/GenBank/DDBJ whole genome shotgun (WGS) entry which is preliminary data.</text>
</comment>
<evidence type="ECO:0000313" key="4">
    <source>
        <dbReference type="Proteomes" id="UP000704960"/>
    </source>
</evidence>
<proteinExistence type="predicted"/>
<keyword evidence="2" id="KW-1133">Transmembrane helix</keyword>